<keyword evidence="1" id="KW-0812">Transmembrane</keyword>
<accession>A0AAW0AL66</accession>
<proteinExistence type="predicted"/>
<comment type="caution">
    <text evidence="3">The sequence shown here is derived from an EMBL/GenBank/DDBJ whole genome shotgun (WGS) entry which is preliminary data.</text>
</comment>
<feature type="transmembrane region" description="Helical" evidence="1">
    <location>
        <begin position="184"/>
        <end position="205"/>
    </location>
</feature>
<keyword evidence="4" id="KW-1185">Reference proteome</keyword>
<feature type="transmembrane region" description="Helical" evidence="1">
    <location>
        <begin position="53"/>
        <end position="70"/>
    </location>
</feature>
<dbReference type="AlphaFoldDB" id="A0AAW0AL66"/>
<reference evidence="3 4" key="1">
    <citation type="journal article" date="2024" name="J Genomics">
        <title>Draft genome sequencing and assembly of Favolaschia claudopus CIRM-BRFM 2984 isolated from oak limbs.</title>
        <authorList>
            <person name="Navarro D."/>
            <person name="Drula E."/>
            <person name="Chaduli D."/>
            <person name="Cazenave R."/>
            <person name="Ahrendt S."/>
            <person name="Wang J."/>
            <person name="Lipzen A."/>
            <person name="Daum C."/>
            <person name="Barry K."/>
            <person name="Grigoriev I.V."/>
            <person name="Favel A."/>
            <person name="Rosso M.N."/>
            <person name="Martin F."/>
        </authorList>
    </citation>
    <scope>NUCLEOTIDE SEQUENCE [LARGE SCALE GENOMIC DNA]</scope>
    <source>
        <strain evidence="3 4">CIRM-BRFM 2984</strain>
    </source>
</reference>
<feature type="transmembrane region" description="Helical" evidence="1">
    <location>
        <begin position="123"/>
        <end position="142"/>
    </location>
</feature>
<evidence type="ECO:0000256" key="1">
    <source>
        <dbReference type="SAM" id="Phobius"/>
    </source>
</evidence>
<gene>
    <name evidence="3" type="ORF">R3P38DRAFT_3362655</name>
</gene>
<protein>
    <recommendedName>
        <fullName evidence="2">DUF6535 domain-containing protein</fullName>
    </recommendedName>
</protein>
<keyword evidence="1" id="KW-0472">Membrane</keyword>
<evidence type="ECO:0000313" key="4">
    <source>
        <dbReference type="Proteomes" id="UP001362999"/>
    </source>
</evidence>
<dbReference type="Proteomes" id="UP001362999">
    <property type="component" value="Unassembled WGS sequence"/>
</dbReference>
<dbReference type="Pfam" id="PF20153">
    <property type="entry name" value="DUF6535"/>
    <property type="match status" value="1"/>
</dbReference>
<evidence type="ECO:0000259" key="2">
    <source>
        <dbReference type="Pfam" id="PF20153"/>
    </source>
</evidence>
<sequence>MSNDDSDDNYSPLTPEYAPEHDTVGAKLWSVYVSEAEKYDNALVDSWKSDMEGLLIFAGLFSAILTAFLIESYQTLTSDSGDDIKALLTQISTQLSGIANGSTVDLPAAESFSPPTSSLVCNLLWFISLGLSLSCALIATLVEQWARDFKYKTEMRSAPVIRARIFSYLYHGLKRFNMHAVVEIIPFLLHASLILFFAGLVAFLVPVNKAVMISVIVLLGIVVIAYTTLTVFPLFSRQSPYQTPLSAGLWHAIQLSRTVRQSVSDQTTHPVSMLDAMNAAALEDSDQRAHRDYHALSWTLESVSEDSELEPFLEGIANALGTSEYKRRPYDDLIRGLAQSPTLQWRMDRFLHSCAGSKAPLPPTQNRRQVIALKCLWGLATIPQRGSLQSLPEPLRLQPVWLDTSPFVPLFRYPAPSPLSPLYEYEISTRAVLQLNALLDAMNIVKSIITDMKPGQSHESRLNPRLSLSNYILTRHDHALTVLLDSPVWHNPSLLESCQAIKYLDLAQPASHFHNPSVARPIIAALNALPRELVRMGHENYIEFVTHAARLESPPYQFLETRILLSRSPEWADAGGGVSPEITAKYSNAYNTVLDYQCNEHASFRPHVDTILGILLMCISAFQAASPTSRVSLPSNLSLYLSRPYFDRFKSEIFQICDNWWLCSCLTMELATKPPHVHSEILRAMWEVAANMGWPINRNQFPSSVLTPTHPSPSTMLEALYKITVQPETISLIPLLQTTIVKEGLPLPLSRKFEMHVDILARFIHQASTFHSPPYKMQETMSILTRFDLPLMEPSTSDSIGVSPHDQLNFARNWKTALEHDSPDGFQATMVEIVASWPLLKIYWDESTSGFRWFDNCKAVRVFVEGADLAEQREDITLISRTRLAAIRESLMNVQGTQGEGGI</sequence>
<feature type="domain" description="DUF6535" evidence="2">
    <location>
        <begin position="29"/>
        <end position="205"/>
    </location>
</feature>
<keyword evidence="1" id="KW-1133">Transmembrane helix</keyword>
<dbReference type="EMBL" id="JAWWNJ010000058">
    <property type="protein sequence ID" value="KAK7013666.1"/>
    <property type="molecule type" value="Genomic_DNA"/>
</dbReference>
<evidence type="ECO:0000313" key="3">
    <source>
        <dbReference type="EMBL" id="KAK7013666.1"/>
    </source>
</evidence>
<dbReference type="InterPro" id="IPR045338">
    <property type="entry name" value="DUF6535"/>
</dbReference>
<organism evidence="3 4">
    <name type="scientific">Favolaschia claudopus</name>
    <dbReference type="NCBI Taxonomy" id="2862362"/>
    <lineage>
        <taxon>Eukaryota</taxon>
        <taxon>Fungi</taxon>
        <taxon>Dikarya</taxon>
        <taxon>Basidiomycota</taxon>
        <taxon>Agaricomycotina</taxon>
        <taxon>Agaricomycetes</taxon>
        <taxon>Agaricomycetidae</taxon>
        <taxon>Agaricales</taxon>
        <taxon>Marasmiineae</taxon>
        <taxon>Mycenaceae</taxon>
        <taxon>Favolaschia</taxon>
    </lineage>
</organism>
<name>A0AAW0AL66_9AGAR</name>
<feature type="transmembrane region" description="Helical" evidence="1">
    <location>
        <begin position="211"/>
        <end position="235"/>
    </location>
</feature>